<reference evidence="1 2" key="1">
    <citation type="submission" date="2009-03" db="EMBL/GenBank/DDBJ databases">
        <authorList>
            <person name="Warren W."/>
            <person name="Ye L."/>
            <person name="Minx P."/>
            <person name="Worley K."/>
            <person name="Gibbs R."/>
            <person name="Wilson R.K."/>
        </authorList>
    </citation>
    <scope>NUCLEOTIDE SEQUENCE [LARGE SCALE GENOMIC DNA]</scope>
</reference>
<dbReference type="AlphaFoldDB" id="A0A8I3X2M1"/>
<dbReference type="Proteomes" id="UP000008225">
    <property type="component" value="Chromosome 14"/>
</dbReference>
<evidence type="ECO:0000313" key="2">
    <source>
        <dbReference type="Proteomes" id="UP000008225"/>
    </source>
</evidence>
<proteinExistence type="predicted"/>
<organism evidence="1 2">
    <name type="scientific">Callithrix jacchus</name>
    <name type="common">White-tufted-ear marmoset</name>
    <name type="synonym">Simia Jacchus</name>
    <dbReference type="NCBI Taxonomy" id="9483"/>
    <lineage>
        <taxon>Eukaryota</taxon>
        <taxon>Metazoa</taxon>
        <taxon>Chordata</taxon>
        <taxon>Craniata</taxon>
        <taxon>Vertebrata</taxon>
        <taxon>Euteleostomi</taxon>
        <taxon>Mammalia</taxon>
        <taxon>Eutheria</taxon>
        <taxon>Euarchontoglires</taxon>
        <taxon>Primates</taxon>
        <taxon>Haplorrhini</taxon>
        <taxon>Platyrrhini</taxon>
        <taxon>Cebidae</taxon>
        <taxon>Callitrichinae</taxon>
        <taxon>Callithrix</taxon>
        <taxon>Callithrix</taxon>
    </lineage>
</organism>
<keyword evidence="2" id="KW-1185">Reference proteome</keyword>
<sequence length="61" mass="6848">NKALPPRNRELMGKKRSTKENGVYHIEGLNSGYQPFVSLCIKQAVEQTNTGTQNQIPHVLI</sequence>
<reference evidence="1" key="3">
    <citation type="submission" date="2025-09" db="UniProtKB">
        <authorList>
            <consortium name="Ensembl"/>
        </authorList>
    </citation>
    <scope>IDENTIFICATION</scope>
</reference>
<evidence type="ECO:0000313" key="1">
    <source>
        <dbReference type="Ensembl" id="ENSCJAP00000085182.1"/>
    </source>
</evidence>
<dbReference type="Ensembl" id="ENSCJAT00000138114.1">
    <property type="protein sequence ID" value="ENSCJAP00000085182.1"/>
    <property type="gene ID" value="ENSCJAG00000072028.1"/>
</dbReference>
<protein>
    <submittedName>
        <fullName evidence="1">Uncharacterized protein</fullName>
    </submittedName>
</protein>
<name>A0A8I3X2M1_CALJA</name>
<reference evidence="1" key="2">
    <citation type="submission" date="2025-08" db="UniProtKB">
        <authorList>
            <consortium name="Ensembl"/>
        </authorList>
    </citation>
    <scope>IDENTIFICATION</scope>
</reference>
<accession>A0A8I3X2M1</accession>